<protein>
    <recommendedName>
        <fullName evidence="2">RNA polymerase II elongation factor ELL N-terminal domain-containing protein</fullName>
    </recommendedName>
</protein>
<evidence type="ECO:0000259" key="2">
    <source>
        <dbReference type="Pfam" id="PF10390"/>
    </source>
</evidence>
<sequence length="636" mass="71097">MSKSIHTVNFKLDPETFAKLSSAKNIKLDVKNNEMAELLLPDTRIKLESNKKKVTTATYYNNKSSSLYYLGDSVSANTSTRVLSDIDKKRIKSKEREKTTTRGVELLDIPSMPTTISPSSPIPPPPTTTTTTTTTPTKPVKSTLKKSSTGTSTSNNNTSNNNNNNITKNTKRKPSTNHNIPTSRGSLTPQNNTPRPSSTHPLPPTEKLNDRIIQLLALKPYQVTTMAKMVDSTQWEVKKIMDEVGIPLPDQSQKKKYCLKPMLYKNIRIWNWPLYTNEEKMTVCDNAKEAYDILHLPADAVERNNLIDSSKLIQPPPGRVPITTERDRAIAAKKSSNKSLKKVPEKKHSPDLKGKGKTTPSGFSYSTSTEPAAPTPSSSSSKITSPITHTTTTTTKNKPVTTTHTAAATTTTAHTATALQRSSSSTGQHHLKPSSSNKKVSAKGLPQSAPPTITTTLASAPTATKTSSKLILPIKSSKLPSINKATKRSLIEAGSTHQPTSSKKIKTTDYSHHHTPVELSQLATQPIFDSYCTKYMHEQKEYHDTKVQFKQKYPYYIKVLESTHPPTGSKRSYFDLKLEYYDMVKENYLKKQDESSWQEAESHLRECNAKRRRLNFMWNSIEKNLNDHHYKLNRKM</sequence>
<dbReference type="InterPro" id="IPR042065">
    <property type="entry name" value="E3_ELL-like"/>
</dbReference>
<feature type="compositionally biased region" description="Polar residues" evidence="1">
    <location>
        <begin position="176"/>
        <end position="200"/>
    </location>
</feature>
<keyword evidence="4" id="KW-1185">Reference proteome</keyword>
<feature type="compositionally biased region" description="Low complexity" evidence="1">
    <location>
        <begin position="366"/>
        <end position="418"/>
    </location>
</feature>
<dbReference type="Pfam" id="PF10390">
    <property type="entry name" value="ELL"/>
    <property type="match status" value="1"/>
</dbReference>
<evidence type="ECO:0000313" key="4">
    <source>
        <dbReference type="Proteomes" id="UP001473302"/>
    </source>
</evidence>
<feature type="region of interest" description="Disordered" evidence="1">
    <location>
        <begin position="93"/>
        <end position="206"/>
    </location>
</feature>
<feature type="compositionally biased region" description="Polar residues" evidence="1">
    <location>
        <begin position="419"/>
        <end position="439"/>
    </location>
</feature>
<accession>A0ABP9YY21</accession>
<name>A0ABP9YY21_9FUNG</name>
<dbReference type="Gene3D" id="1.10.10.2670">
    <property type="entry name" value="E3 ubiquitin-protein ligase"/>
    <property type="match status" value="1"/>
</dbReference>
<dbReference type="Proteomes" id="UP001473302">
    <property type="component" value="Unassembled WGS sequence"/>
</dbReference>
<feature type="compositionally biased region" description="Polar residues" evidence="1">
    <location>
        <begin position="450"/>
        <end position="460"/>
    </location>
</feature>
<feature type="region of interest" description="Disordered" evidence="1">
    <location>
        <begin position="489"/>
        <end position="509"/>
    </location>
</feature>
<feature type="compositionally biased region" description="Low complexity" evidence="1">
    <location>
        <begin position="128"/>
        <end position="168"/>
    </location>
</feature>
<dbReference type="EMBL" id="BAABUK010000011">
    <property type="protein sequence ID" value="GAA5811751.1"/>
    <property type="molecule type" value="Genomic_DNA"/>
</dbReference>
<evidence type="ECO:0000256" key="1">
    <source>
        <dbReference type="SAM" id="MobiDB-lite"/>
    </source>
</evidence>
<feature type="compositionally biased region" description="Basic and acidic residues" evidence="1">
    <location>
        <begin position="342"/>
        <end position="354"/>
    </location>
</feature>
<dbReference type="SUPFAM" id="SSF46785">
    <property type="entry name" value="Winged helix' DNA-binding domain"/>
    <property type="match status" value="1"/>
</dbReference>
<feature type="domain" description="RNA polymerase II elongation factor ELL N-terminal" evidence="2">
    <location>
        <begin position="161"/>
        <end position="283"/>
    </location>
</feature>
<feature type="compositionally biased region" description="Low complexity" evidence="1">
    <location>
        <begin position="109"/>
        <end position="119"/>
    </location>
</feature>
<organism evidence="3 4">
    <name type="scientific">Mucor flavus</name>
    <dbReference type="NCBI Taxonomy" id="439312"/>
    <lineage>
        <taxon>Eukaryota</taxon>
        <taxon>Fungi</taxon>
        <taxon>Fungi incertae sedis</taxon>
        <taxon>Mucoromycota</taxon>
        <taxon>Mucoromycotina</taxon>
        <taxon>Mucoromycetes</taxon>
        <taxon>Mucorales</taxon>
        <taxon>Mucorineae</taxon>
        <taxon>Mucoraceae</taxon>
        <taxon>Mucor</taxon>
    </lineage>
</organism>
<gene>
    <name evidence="3" type="ORF">MFLAVUS_005194</name>
</gene>
<proteinExistence type="predicted"/>
<reference evidence="3 4" key="1">
    <citation type="submission" date="2024-04" db="EMBL/GenBank/DDBJ databases">
        <title>genome sequences of Mucor flavus KT1a and Helicostylum pulchrum KT1b strains isolated from the surface of a dry-aged beef.</title>
        <authorList>
            <person name="Toyotome T."/>
            <person name="Hosono M."/>
            <person name="Torimaru M."/>
            <person name="Fukuda K."/>
            <person name="Mikami N."/>
        </authorList>
    </citation>
    <scope>NUCLEOTIDE SEQUENCE [LARGE SCALE GENOMIC DNA]</scope>
    <source>
        <strain evidence="3 4">KT1a</strain>
    </source>
</reference>
<dbReference type="InterPro" id="IPR036390">
    <property type="entry name" value="WH_DNA-bd_sf"/>
</dbReference>
<dbReference type="InterPro" id="IPR019464">
    <property type="entry name" value="ELL_N"/>
</dbReference>
<feature type="region of interest" description="Disordered" evidence="1">
    <location>
        <begin position="330"/>
        <end position="460"/>
    </location>
</feature>
<comment type="caution">
    <text evidence="3">The sequence shown here is derived from an EMBL/GenBank/DDBJ whole genome shotgun (WGS) entry which is preliminary data.</text>
</comment>
<evidence type="ECO:0000313" key="3">
    <source>
        <dbReference type="EMBL" id="GAA5811751.1"/>
    </source>
</evidence>